<organism evidence="4 5">
    <name type="scientific">Taxus chinensis</name>
    <name type="common">Chinese yew</name>
    <name type="synonym">Taxus wallichiana var. chinensis</name>
    <dbReference type="NCBI Taxonomy" id="29808"/>
    <lineage>
        <taxon>Eukaryota</taxon>
        <taxon>Viridiplantae</taxon>
        <taxon>Streptophyta</taxon>
        <taxon>Embryophyta</taxon>
        <taxon>Tracheophyta</taxon>
        <taxon>Spermatophyta</taxon>
        <taxon>Pinopsida</taxon>
        <taxon>Pinidae</taxon>
        <taxon>Conifers II</taxon>
        <taxon>Cupressales</taxon>
        <taxon>Taxaceae</taxon>
        <taxon>Taxus</taxon>
    </lineage>
</organism>
<gene>
    <name evidence="4" type="ORF">KI387_017152</name>
</gene>
<accession>A0AA38GJC7</accession>
<evidence type="ECO:0000256" key="1">
    <source>
        <dbReference type="ARBA" id="ARBA00022884"/>
    </source>
</evidence>
<dbReference type="InterPro" id="IPR035979">
    <property type="entry name" value="RBD_domain_sf"/>
</dbReference>
<dbReference type="Proteomes" id="UP000824469">
    <property type="component" value="Unassembled WGS sequence"/>
</dbReference>
<feature type="domain" description="RRM" evidence="3">
    <location>
        <begin position="79"/>
        <end position="153"/>
    </location>
</feature>
<dbReference type="SMART" id="SM00360">
    <property type="entry name" value="RRM"/>
    <property type="match status" value="1"/>
</dbReference>
<dbReference type="InterPro" id="IPR000504">
    <property type="entry name" value="RRM_dom"/>
</dbReference>
<name>A0AA38GJC7_TAXCH</name>
<evidence type="ECO:0000313" key="5">
    <source>
        <dbReference type="Proteomes" id="UP000824469"/>
    </source>
</evidence>
<evidence type="ECO:0000313" key="4">
    <source>
        <dbReference type="EMBL" id="KAH9322513.1"/>
    </source>
</evidence>
<keyword evidence="1 2" id="KW-0694">RNA-binding</keyword>
<keyword evidence="5" id="KW-1185">Reference proteome</keyword>
<dbReference type="Gene3D" id="3.30.70.330">
    <property type="match status" value="1"/>
</dbReference>
<sequence length="154" mass="17282">GDDWTSKWTYKDLTPIGATDTLTMDKASKGLTIGGRSSGGTTTYSIVRRSIDIPPSLSGVVDRSGDTMHRKNDENYDQVTNLSEEMRDADLHKLFKLSGHIKHVYTAMDQKIGISRGFGFVNFINKEDTQRAINNLDGYGYDNHFLKDEWATPM</sequence>
<dbReference type="GO" id="GO:0003723">
    <property type="term" value="F:RNA binding"/>
    <property type="evidence" value="ECO:0007669"/>
    <property type="project" value="UniProtKB-UniRule"/>
</dbReference>
<dbReference type="InterPro" id="IPR034240">
    <property type="entry name" value="eIF3G_RRM"/>
</dbReference>
<evidence type="ECO:0000256" key="2">
    <source>
        <dbReference type="PROSITE-ProRule" id="PRU00176"/>
    </source>
</evidence>
<dbReference type="PANTHER" id="PTHR10352">
    <property type="entry name" value="EUKARYOTIC TRANSLATION INITIATION FACTOR 3 SUBUNIT G"/>
    <property type="match status" value="1"/>
</dbReference>
<dbReference type="AlphaFoldDB" id="A0AA38GJC7"/>
<dbReference type="SUPFAM" id="SSF54928">
    <property type="entry name" value="RNA-binding domain, RBD"/>
    <property type="match status" value="1"/>
</dbReference>
<proteinExistence type="predicted"/>
<feature type="non-terminal residue" evidence="4">
    <location>
        <position position="154"/>
    </location>
</feature>
<dbReference type="CDD" id="cd12408">
    <property type="entry name" value="RRM_eIF3G_like"/>
    <property type="match status" value="1"/>
</dbReference>
<dbReference type="PROSITE" id="PS50102">
    <property type="entry name" value="RRM"/>
    <property type="match status" value="1"/>
</dbReference>
<comment type="caution">
    <text evidence="4">The sequence shown here is derived from an EMBL/GenBank/DDBJ whole genome shotgun (WGS) entry which is preliminary data.</text>
</comment>
<dbReference type="Pfam" id="PF00076">
    <property type="entry name" value="RRM_1"/>
    <property type="match status" value="1"/>
</dbReference>
<dbReference type="EMBL" id="JAHRHJ020000003">
    <property type="protein sequence ID" value="KAH9322513.1"/>
    <property type="molecule type" value="Genomic_DNA"/>
</dbReference>
<evidence type="ECO:0000259" key="3">
    <source>
        <dbReference type="PROSITE" id="PS50102"/>
    </source>
</evidence>
<protein>
    <recommendedName>
        <fullName evidence="3">RRM domain-containing protein</fullName>
    </recommendedName>
</protein>
<reference evidence="4 5" key="1">
    <citation type="journal article" date="2021" name="Nat. Plants">
        <title>The Taxus genome provides insights into paclitaxel biosynthesis.</title>
        <authorList>
            <person name="Xiong X."/>
            <person name="Gou J."/>
            <person name="Liao Q."/>
            <person name="Li Y."/>
            <person name="Zhou Q."/>
            <person name="Bi G."/>
            <person name="Li C."/>
            <person name="Du R."/>
            <person name="Wang X."/>
            <person name="Sun T."/>
            <person name="Guo L."/>
            <person name="Liang H."/>
            <person name="Lu P."/>
            <person name="Wu Y."/>
            <person name="Zhang Z."/>
            <person name="Ro D.K."/>
            <person name="Shang Y."/>
            <person name="Huang S."/>
            <person name="Yan J."/>
        </authorList>
    </citation>
    <scope>NUCLEOTIDE SEQUENCE [LARGE SCALE GENOMIC DNA]</scope>
    <source>
        <strain evidence="4">Ta-2019</strain>
    </source>
</reference>
<feature type="non-terminal residue" evidence="4">
    <location>
        <position position="1"/>
    </location>
</feature>
<dbReference type="InterPro" id="IPR012677">
    <property type="entry name" value="Nucleotide-bd_a/b_plait_sf"/>
</dbReference>